<sequence length="116" mass="13574">MKFQELHHDAATLQELGRRLARLRIDMNLTQADLARRAGVGKRTLERLEAGETTQTRTLFRIFRELDLFEKLELLLPEPGTRPLHAVKQRDNPPKRASKKKTNRTTMKNWKWGDEA</sequence>
<dbReference type="InterPro" id="IPR010982">
    <property type="entry name" value="Lambda_DNA-bd_dom_sf"/>
</dbReference>
<dbReference type="Proteomes" id="UP000557872">
    <property type="component" value="Unassembled WGS sequence"/>
</dbReference>
<dbReference type="Pfam" id="PF13560">
    <property type="entry name" value="HTH_31"/>
    <property type="match status" value="1"/>
</dbReference>
<name>A0A851GJH4_9BACT</name>
<comment type="caution">
    <text evidence="3">The sequence shown here is derived from an EMBL/GenBank/DDBJ whole genome shotgun (WGS) entry which is preliminary data.</text>
</comment>
<dbReference type="EMBL" id="JACBAZ010000004">
    <property type="protein sequence ID" value="NWK56021.1"/>
    <property type="molecule type" value="Genomic_DNA"/>
</dbReference>
<dbReference type="SUPFAM" id="SSF47413">
    <property type="entry name" value="lambda repressor-like DNA-binding domains"/>
    <property type="match status" value="1"/>
</dbReference>
<organism evidence="3 4">
    <name type="scientific">Oceaniferula marina</name>
    <dbReference type="NCBI Taxonomy" id="2748318"/>
    <lineage>
        <taxon>Bacteria</taxon>
        <taxon>Pseudomonadati</taxon>
        <taxon>Verrucomicrobiota</taxon>
        <taxon>Verrucomicrobiia</taxon>
        <taxon>Verrucomicrobiales</taxon>
        <taxon>Verrucomicrobiaceae</taxon>
        <taxon>Oceaniferula</taxon>
    </lineage>
</organism>
<dbReference type="Gene3D" id="1.10.260.40">
    <property type="entry name" value="lambda repressor-like DNA-binding domains"/>
    <property type="match status" value="1"/>
</dbReference>
<dbReference type="SMART" id="SM00530">
    <property type="entry name" value="HTH_XRE"/>
    <property type="match status" value="1"/>
</dbReference>
<gene>
    <name evidence="3" type="ORF">HW115_10390</name>
</gene>
<accession>A0A851GJH4</accession>
<protein>
    <submittedName>
        <fullName evidence="3">Helix-turn-helix transcriptional regulator</fullName>
    </submittedName>
</protein>
<keyword evidence="4" id="KW-1185">Reference proteome</keyword>
<evidence type="ECO:0000313" key="4">
    <source>
        <dbReference type="Proteomes" id="UP000557872"/>
    </source>
</evidence>
<dbReference type="RefSeq" id="WP_178932631.1">
    <property type="nucleotide sequence ID" value="NZ_JACBAZ010000004.1"/>
</dbReference>
<proteinExistence type="predicted"/>
<dbReference type="AlphaFoldDB" id="A0A851GJH4"/>
<dbReference type="CDD" id="cd00093">
    <property type="entry name" value="HTH_XRE"/>
    <property type="match status" value="1"/>
</dbReference>
<evidence type="ECO:0000256" key="1">
    <source>
        <dbReference type="SAM" id="MobiDB-lite"/>
    </source>
</evidence>
<feature type="region of interest" description="Disordered" evidence="1">
    <location>
        <begin position="80"/>
        <end position="116"/>
    </location>
</feature>
<evidence type="ECO:0000259" key="2">
    <source>
        <dbReference type="PROSITE" id="PS50943"/>
    </source>
</evidence>
<dbReference type="InterPro" id="IPR001387">
    <property type="entry name" value="Cro/C1-type_HTH"/>
</dbReference>
<feature type="domain" description="HTH cro/C1-type" evidence="2">
    <location>
        <begin position="20"/>
        <end position="72"/>
    </location>
</feature>
<dbReference type="GO" id="GO:0003677">
    <property type="term" value="F:DNA binding"/>
    <property type="evidence" value="ECO:0007669"/>
    <property type="project" value="InterPro"/>
</dbReference>
<evidence type="ECO:0000313" key="3">
    <source>
        <dbReference type="EMBL" id="NWK56021.1"/>
    </source>
</evidence>
<dbReference type="PROSITE" id="PS50943">
    <property type="entry name" value="HTH_CROC1"/>
    <property type="match status" value="1"/>
</dbReference>
<reference evidence="3 4" key="1">
    <citation type="submission" date="2020-07" db="EMBL/GenBank/DDBJ databases">
        <title>Roseicoccus Jingziensis gen. nov., sp. nov., isolated from coastal seawater.</title>
        <authorList>
            <person name="Feng X."/>
        </authorList>
    </citation>
    <scope>NUCLEOTIDE SEQUENCE [LARGE SCALE GENOMIC DNA]</scope>
    <source>
        <strain evidence="3 4">N1E253</strain>
    </source>
</reference>